<dbReference type="Proteomes" id="UP001454036">
    <property type="component" value="Unassembled WGS sequence"/>
</dbReference>
<sequence length="125" mass="14239">MVSITPTVSLFFNLHNISHSGPLTSFPAARGYNIFADPKIEKISETRWHSKWCFMKGGMGDAVPKRRAPVQVAELTKEVERLKVATTLVVKEKKEETAQTLAEIKKHDFLQARFTRLEGEHFDKL</sequence>
<gene>
    <name evidence="1" type="ORF">LIER_03245</name>
</gene>
<proteinExistence type="predicted"/>
<comment type="caution">
    <text evidence="1">The sequence shown here is derived from an EMBL/GenBank/DDBJ whole genome shotgun (WGS) entry which is preliminary data.</text>
</comment>
<accession>A0AAV3NSF6</accession>
<evidence type="ECO:0000313" key="1">
    <source>
        <dbReference type="EMBL" id="GAA0142315.1"/>
    </source>
</evidence>
<protein>
    <submittedName>
        <fullName evidence="1">Uncharacterized protein</fullName>
    </submittedName>
</protein>
<evidence type="ECO:0000313" key="2">
    <source>
        <dbReference type="Proteomes" id="UP001454036"/>
    </source>
</evidence>
<name>A0AAV3NSF6_LITER</name>
<organism evidence="1 2">
    <name type="scientific">Lithospermum erythrorhizon</name>
    <name type="common">Purple gromwell</name>
    <name type="synonym">Lithospermum officinale var. erythrorhizon</name>
    <dbReference type="NCBI Taxonomy" id="34254"/>
    <lineage>
        <taxon>Eukaryota</taxon>
        <taxon>Viridiplantae</taxon>
        <taxon>Streptophyta</taxon>
        <taxon>Embryophyta</taxon>
        <taxon>Tracheophyta</taxon>
        <taxon>Spermatophyta</taxon>
        <taxon>Magnoliopsida</taxon>
        <taxon>eudicotyledons</taxon>
        <taxon>Gunneridae</taxon>
        <taxon>Pentapetalae</taxon>
        <taxon>asterids</taxon>
        <taxon>lamiids</taxon>
        <taxon>Boraginales</taxon>
        <taxon>Boraginaceae</taxon>
        <taxon>Boraginoideae</taxon>
        <taxon>Lithospermeae</taxon>
        <taxon>Lithospermum</taxon>
    </lineage>
</organism>
<dbReference type="EMBL" id="BAABME010000383">
    <property type="protein sequence ID" value="GAA0142315.1"/>
    <property type="molecule type" value="Genomic_DNA"/>
</dbReference>
<keyword evidence="2" id="KW-1185">Reference proteome</keyword>
<reference evidence="1 2" key="1">
    <citation type="submission" date="2024-01" db="EMBL/GenBank/DDBJ databases">
        <title>The complete chloroplast genome sequence of Lithospermum erythrorhizon: insights into the phylogenetic relationship among Boraginaceae species and the maternal lineages of purple gromwells.</title>
        <authorList>
            <person name="Okada T."/>
            <person name="Watanabe K."/>
        </authorList>
    </citation>
    <scope>NUCLEOTIDE SEQUENCE [LARGE SCALE GENOMIC DNA]</scope>
</reference>
<dbReference type="AlphaFoldDB" id="A0AAV3NSF6"/>